<dbReference type="PANTHER" id="PTHR12867">
    <property type="entry name" value="GLYCOSYL TRANSFERASE-RELATED"/>
    <property type="match status" value="1"/>
</dbReference>
<dbReference type="GO" id="GO:0006488">
    <property type="term" value="P:dolichol-linked oligosaccharide biosynthetic process"/>
    <property type="evidence" value="ECO:0007669"/>
    <property type="project" value="InterPro"/>
</dbReference>
<evidence type="ECO:0000256" key="5">
    <source>
        <dbReference type="ARBA" id="ARBA00022824"/>
    </source>
</evidence>
<dbReference type="GeneID" id="77191764"/>
<dbReference type="InterPro" id="IPR048097">
    <property type="entry name" value="Cps14G-like"/>
</dbReference>
<evidence type="ECO:0000256" key="4">
    <source>
        <dbReference type="ARBA" id="ARBA00022679"/>
    </source>
</evidence>
<dbReference type="EMBL" id="SRKR01000020">
    <property type="protein sequence ID" value="TGB09753.1"/>
    <property type="molecule type" value="Genomic_DNA"/>
</dbReference>
<keyword evidence="3" id="KW-0328">Glycosyltransferase</keyword>
<comment type="caution">
    <text evidence="7">The sequence shown here is derived from an EMBL/GenBank/DDBJ whole genome shotgun (WGS) entry which is preliminary data.</text>
</comment>
<proteinExistence type="inferred from homology"/>
<dbReference type="Proteomes" id="UP000297521">
    <property type="component" value="Unassembled WGS sequence"/>
</dbReference>
<dbReference type="RefSeq" id="WP_122481705.1">
    <property type="nucleotide sequence ID" value="NZ_PUXG01000035.1"/>
</dbReference>
<evidence type="ECO:0000256" key="1">
    <source>
        <dbReference type="ARBA" id="ARBA00004240"/>
    </source>
</evidence>
<dbReference type="GO" id="GO:0016758">
    <property type="term" value="F:hexosyltransferase activity"/>
    <property type="evidence" value="ECO:0007669"/>
    <property type="project" value="InterPro"/>
</dbReference>
<dbReference type="Gene3D" id="3.40.50.2000">
    <property type="entry name" value="Glycogen Phosphorylase B"/>
    <property type="match status" value="1"/>
</dbReference>
<dbReference type="SUPFAM" id="SSF53756">
    <property type="entry name" value="UDP-Glycosyltransferase/glycogen phosphorylase"/>
    <property type="match status" value="1"/>
</dbReference>
<evidence type="ECO:0000313" key="8">
    <source>
        <dbReference type="Proteomes" id="UP000297521"/>
    </source>
</evidence>
<dbReference type="InterPro" id="IPR007235">
    <property type="entry name" value="Glyco_trans_28_C"/>
</dbReference>
<dbReference type="AlphaFoldDB" id="A0AAX2SSQ9"/>
<protein>
    <submittedName>
        <fullName evidence="7">Glycosyl transferase</fullName>
    </submittedName>
</protein>
<feature type="domain" description="Glycosyl transferase family 28 C-terminal" evidence="6">
    <location>
        <begin position="5"/>
        <end position="162"/>
    </location>
</feature>
<dbReference type="NCBIfam" id="NF041548">
    <property type="entry name" value="PssE"/>
    <property type="match status" value="1"/>
</dbReference>
<keyword evidence="5" id="KW-0256">Endoplasmic reticulum</keyword>
<reference evidence="7" key="1">
    <citation type="journal article" date="2019" name="Cell Metab.">
        <title>Nutrient sensing in CD11c cells alters the gut microbiome to regulate food intake and body mass.</title>
        <authorList>
            <person name="Chagwedera N.D."/>
            <person name="Ang Q.Y."/>
            <person name="Bisanz J.E."/>
            <person name="Leong Y.A."/>
            <person name="Ganeshan K."/>
            <person name="Cai J."/>
            <person name="Patterson A.D."/>
            <person name="Turnbaugh P.J."/>
            <person name="Chawla A."/>
        </authorList>
    </citation>
    <scope>NUCLEOTIDE SEQUENCE</scope>
    <source>
        <strain evidence="7">I8-5</strain>
    </source>
</reference>
<comment type="similarity">
    <text evidence="2">Belongs to the glycosyltransferase 28 family.</text>
</comment>
<gene>
    <name evidence="7" type="ORF">E5F87_09635</name>
</gene>
<reference evidence="7" key="2">
    <citation type="submission" date="2019-04" db="EMBL/GenBank/DDBJ databases">
        <authorList>
            <person name="Bisanz J.E."/>
            <person name="Chagwedera N.D."/>
            <person name="Chawla A."/>
            <person name="Turnbaugh P.J."/>
        </authorList>
    </citation>
    <scope>NUCLEOTIDE SEQUENCE</scope>
    <source>
        <strain evidence="7">I8-5</strain>
    </source>
</reference>
<evidence type="ECO:0000256" key="3">
    <source>
        <dbReference type="ARBA" id="ARBA00022676"/>
    </source>
</evidence>
<organism evidence="7 8">
    <name type="scientific">Limosilactobacillus reuteri</name>
    <name type="common">Lactobacillus reuteri</name>
    <dbReference type="NCBI Taxonomy" id="1598"/>
    <lineage>
        <taxon>Bacteria</taxon>
        <taxon>Bacillati</taxon>
        <taxon>Bacillota</taxon>
        <taxon>Bacilli</taxon>
        <taxon>Lactobacillales</taxon>
        <taxon>Lactobacillaceae</taxon>
        <taxon>Limosilactobacillus</taxon>
    </lineage>
</organism>
<keyword evidence="4 7" id="KW-0808">Transferase</keyword>
<accession>A0AAX2SSQ9</accession>
<dbReference type="InterPro" id="IPR039042">
    <property type="entry name" value="Alg13-like"/>
</dbReference>
<name>A0AAX2SSQ9_LIMRT</name>
<dbReference type="PANTHER" id="PTHR12867:SF6">
    <property type="entry name" value="N-ACETYLGLUCOSAMINYLDIPHOSPHODOLICHOL N-ACETYLGLUCOSAMINYLTRANSFERASE"/>
    <property type="match status" value="1"/>
</dbReference>
<dbReference type="Pfam" id="PF04101">
    <property type="entry name" value="Glyco_tran_28_C"/>
    <property type="match status" value="1"/>
</dbReference>
<evidence type="ECO:0000259" key="6">
    <source>
        <dbReference type="Pfam" id="PF04101"/>
    </source>
</evidence>
<evidence type="ECO:0000256" key="2">
    <source>
        <dbReference type="ARBA" id="ARBA00006962"/>
    </source>
</evidence>
<comment type="subcellular location">
    <subcellularLocation>
        <location evidence="1">Endoplasmic reticulum</location>
    </subcellularLocation>
</comment>
<sequence>MGDRMIFVALGTQKFQFNRLLKAIDFMVKDRQIKDKVFAQIGNSTYRPKSFEYARFLTINEYNQYIKECDIIITHAGVGTILEGKKFKKVVIVVPRLSKYGEHVDDHQLEIAEDFAKKKLVLMCRNLKELPLLIKESKNSQLVDYVPNNKSFILKLKKAIENL</sequence>
<evidence type="ECO:0000313" key="7">
    <source>
        <dbReference type="EMBL" id="TGB09753.1"/>
    </source>
</evidence>